<evidence type="ECO:0000313" key="1">
    <source>
        <dbReference type="EMBL" id="TFK87808.1"/>
    </source>
</evidence>
<gene>
    <name evidence="1" type="ORF">K466DRAFT_442056</name>
</gene>
<protein>
    <submittedName>
        <fullName evidence="1">Uncharacterized protein</fullName>
    </submittedName>
</protein>
<dbReference type="InParanoid" id="A0A5C3PGT4"/>
<reference evidence="1 2" key="1">
    <citation type="journal article" date="2019" name="Nat. Ecol. Evol.">
        <title>Megaphylogeny resolves global patterns of mushroom evolution.</title>
        <authorList>
            <person name="Varga T."/>
            <person name="Krizsan K."/>
            <person name="Foldi C."/>
            <person name="Dima B."/>
            <person name="Sanchez-Garcia M."/>
            <person name="Sanchez-Ramirez S."/>
            <person name="Szollosi G.J."/>
            <person name="Szarkandi J.G."/>
            <person name="Papp V."/>
            <person name="Albert L."/>
            <person name="Andreopoulos W."/>
            <person name="Angelini C."/>
            <person name="Antonin V."/>
            <person name="Barry K.W."/>
            <person name="Bougher N.L."/>
            <person name="Buchanan P."/>
            <person name="Buyck B."/>
            <person name="Bense V."/>
            <person name="Catcheside P."/>
            <person name="Chovatia M."/>
            <person name="Cooper J."/>
            <person name="Damon W."/>
            <person name="Desjardin D."/>
            <person name="Finy P."/>
            <person name="Geml J."/>
            <person name="Haridas S."/>
            <person name="Hughes K."/>
            <person name="Justo A."/>
            <person name="Karasinski D."/>
            <person name="Kautmanova I."/>
            <person name="Kiss B."/>
            <person name="Kocsube S."/>
            <person name="Kotiranta H."/>
            <person name="LaButti K.M."/>
            <person name="Lechner B.E."/>
            <person name="Liimatainen K."/>
            <person name="Lipzen A."/>
            <person name="Lukacs Z."/>
            <person name="Mihaltcheva S."/>
            <person name="Morgado L.N."/>
            <person name="Niskanen T."/>
            <person name="Noordeloos M.E."/>
            <person name="Ohm R.A."/>
            <person name="Ortiz-Santana B."/>
            <person name="Ovrebo C."/>
            <person name="Racz N."/>
            <person name="Riley R."/>
            <person name="Savchenko A."/>
            <person name="Shiryaev A."/>
            <person name="Soop K."/>
            <person name="Spirin V."/>
            <person name="Szebenyi C."/>
            <person name="Tomsovsky M."/>
            <person name="Tulloss R.E."/>
            <person name="Uehling J."/>
            <person name="Grigoriev I.V."/>
            <person name="Vagvolgyi C."/>
            <person name="Papp T."/>
            <person name="Martin F.M."/>
            <person name="Miettinen O."/>
            <person name="Hibbett D.S."/>
            <person name="Nagy L.G."/>
        </authorList>
    </citation>
    <scope>NUCLEOTIDE SEQUENCE [LARGE SCALE GENOMIC DNA]</scope>
    <source>
        <strain evidence="1 2">HHB13444</strain>
    </source>
</reference>
<accession>A0A5C3PGT4</accession>
<feature type="non-terminal residue" evidence="1">
    <location>
        <position position="1"/>
    </location>
</feature>
<evidence type="ECO:0000313" key="2">
    <source>
        <dbReference type="Proteomes" id="UP000308197"/>
    </source>
</evidence>
<dbReference type="Proteomes" id="UP000308197">
    <property type="component" value="Unassembled WGS sequence"/>
</dbReference>
<dbReference type="AlphaFoldDB" id="A0A5C3PGT4"/>
<proteinExistence type="predicted"/>
<sequence>PQCMHCFRWGHPTSKCHTKRDTCDRCGGPHAVNHHNASARCCENRPDRLSSPCPHPPWCRNCGGAHYASDRTLCEFARHRNDGAWYKAQRP</sequence>
<organism evidence="1 2">
    <name type="scientific">Polyporus arcularius HHB13444</name>
    <dbReference type="NCBI Taxonomy" id="1314778"/>
    <lineage>
        <taxon>Eukaryota</taxon>
        <taxon>Fungi</taxon>
        <taxon>Dikarya</taxon>
        <taxon>Basidiomycota</taxon>
        <taxon>Agaricomycotina</taxon>
        <taxon>Agaricomycetes</taxon>
        <taxon>Polyporales</taxon>
        <taxon>Polyporaceae</taxon>
        <taxon>Polyporus</taxon>
    </lineage>
</organism>
<keyword evidence="2" id="KW-1185">Reference proteome</keyword>
<dbReference type="EMBL" id="ML211138">
    <property type="protein sequence ID" value="TFK87808.1"/>
    <property type="molecule type" value="Genomic_DNA"/>
</dbReference>
<feature type="non-terminal residue" evidence="1">
    <location>
        <position position="91"/>
    </location>
</feature>
<name>A0A5C3PGT4_9APHY</name>